<keyword evidence="1" id="KW-0732">Signal</keyword>
<gene>
    <name evidence="2" type="ORF">C8J26_0109</name>
</gene>
<name>A0A2T5GR95_9SPHN</name>
<feature type="chain" id="PRO_5015716791" description="Invasion associated locus B family protein" evidence="1">
    <location>
        <begin position="17"/>
        <end position="171"/>
    </location>
</feature>
<feature type="signal peptide" evidence="1">
    <location>
        <begin position="1"/>
        <end position="16"/>
    </location>
</feature>
<evidence type="ECO:0000313" key="3">
    <source>
        <dbReference type="Proteomes" id="UP000244189"/>
    </source>
</evidence>
<dbReference type="EMBL" id="QAOG01000001">
    <property type="protein sequence ID" value="PTQ61842.1"/>
    <property type="molecule type" value="Genomic_DNA"/>
</dbReference>
<dbReference type="RefSeq" id="WP_107956316.1">
    <property type="nucleotide sequence ID" value="NZ_JASPFP010000001.1"/>
</dbReference>
<reference evidence="2 3" key="1">
    <citation type="submission" date="2018-04" db="EMBL/GenBank/DDBJ databases">
        <title>Genomic Encyclopedia of Type Strains, Phase III (KMG-III): the genomes of soil and plant-associated and newly described type strains.</title>
        <authorList>
            <person name="Whitman W."/>
        </authorList>
    </citation>
    <scope>NUCLEOTIDE SEQUENCE [LARGE SCALE GENOMIC DNA]</scope>
    <source>
        <strain evidence="2 3">MA101b</strain>
    </source>
</reference>
<keyword evidence="3" id="KW-1185">Reference proteome</keyword>
<proteinExistence type="predicted"/>
<accession>A0A2T5GR95</accession>
<evidence type="ECO:0000313" key="2">
    <source>
        <dbReference type="EMBL" id="PTQ61842.1"/>
    </source>
</evidence>
<organism evidence="2 3">
    <name type="scientific">Sphingomonas aurantiaca</name>
    <dbReference type="NCBI Taxonomy" id="185949"/>
    <lineage>
        <taxon>Bacteria</taxon>
        <taxon>Pseudomonadati</taxon>
        <taxon>Pseudomonadota</taxon>
        <taxon>Alphaproteobacteria</taxon>
        <taxon>Sphingomonadales</taxon>
        <taxon>Sphingomonadaceae</taxon>
        <taxon>Sphingomonas</taxon>
    </lineage>
</organism>
<evidence type="ECO:0000256" key="1">
    <source>
        <dbReference type="SAM" id="SignalP"/>
    </source>
</evidence>
<dbReference type="AlphaFoldDB" id="A0A2T5GR95"/>
<evidence type="ECO:0008006" key="4">
    <source>
        <dbReference type="Google" id="ProtNLM"/>
    </source>
</evidence>
<sequence length="171" mass="17754">MLAFLLLLQAAAPAPAAPAWKLADRTNPAGVRSISASVTGNDGLSRFVVKCDVASEPIVSIQFIQPQPLGPGADKPVAVRFDGGPAFTYNWQFPGTGTYVTDPEAITRLTSFLVKSKTVRVETTNGASFAVQANFAAPASDAMVRQVLGVCGYTLGVVPPVPAKPAAEPAE</sequence>
<comment type="caution">
    <text evidence="2">The sequence shown here is derived from an EMBL/GenBank/DDBJ whole genome shotgun (WGS) entry which is preliminary data.</text>
</comment>
<protein>
    <recommendedName>
        <fullName evidence="4">Invasion associated locus B family protein</fullName>
    </recommendedName>
</protein>
<dbReference type="Proteomes" id="UP000244189">
    <property type="component" value="Unassembled WGS sequence"/>
</dbReference>